<proteinExistence type="predicted"/>
<comment type="caution">
    <text evidence="1">The sequence shown here is derived from an EMBL/GenBank/DDBJ whole genome shotgun (WGS) entry which is preliminary data.</text>
</comment>
<gene>
    <name evidence="1" type="ORF">Plec18167_004508</name>
</gene>
<evidence type="ECO:0008006" key="3">
    <source>
        <dbReference type="Google" id="ProtNLM"/>
    </source>
</evidence>
<dbReference type="Pfam" id="PF06293">
    <property type="entry name" value="Kdo"/>
    <property type="match status" value="1"/>
</dbReference>
<dbReference type="InterPro" id="IPR011009">
    <property type="entry name" value="Kinase-like_dom_sf"/>
</dbReference>
<accession>A0ABR3XR24</accession>
<evidence type="ECO:0000313" key="1">
    <source>
        <dbReference type="EMBL" id="KAL1878436.1"/>
    </source>
</evidence>
<reference evidence="1 2" key="1">
    <citation type="journal article" date="2024" name="IMA Fungus">
        <title>IMA Genome - F19 : A genome assembly and annotation guide to empower mycologists, including annotated draft genome sequences of Ceratocystis pirilliformis, Diaporthe australafricana, Fusarium ophioides, Paecilomyces lecythidis, and Sporothrix stenoceras.</title>
        <authorList>
            <person name="Aylward J."/>
            <person name="Wilson A.M."/>
            <person name="Visagie C.M."/>
            <person name="Spraker J."/>
            <person name="Barnes I."/>
            <person name="Buitendag C."/>
            <person name="Ceriani C."/>
            <person name="Del Mar Angel L."/>
            <person name="du Plessis D."/>
            <person name="Fuchs T."/>
            <person name="Gasser K."/>
            <person name="Kramer D."/>
            <person name="Li W."/>
            <person name="Munsamy K."/>
            <person name="Piso A."/>
            <person name="Price J.L."/>
            <person name="Sonnekus B."/>
            <person name="Thomas C."/>
            <person name="van der Nest A."/>
            <person name="van Dijk A."/>
            <person name="van Heerden A."/>
            <person name="van Vuuren N."/>
            <person name="Yilmaz N."/>
            <person name="Duong T.A."/>
            <person name="van der Merwe N.A."/>
            <person name="Wingfield M.J."/>
            <person name="Wingfield B.D."/>
        </authorList>
    </citation>
    <scope>NUCLEOTIDE SEQUENCE [LARGE SCALE GENOMIC DNA]</scope>
    <source>
        <strain evidence="1 2">CMW 18167</strain>
    </source>
</reference>
<name>A0ABR3XR24_9EURO</name>
<dbReference type="Gene3D" id="1.10.510.10">
    <property type="entry name" value="Transferase(Phosphotransferase) domain 1"/>
    <property type="match status" value="1"/>
</dbReference>
<keyword evidence="2" id="KW-1185">Reference proteome</keyword>
<dbReference type="Proteomes" id="UP001583193">
    <property type="component" value="Unassembled WGS sequence"/>
</dbReference>
<protein>
    <recommendedName>
        <fullName evidence="3">Alpha-galactosidase A</fullName>
    </recommendedName>
</protein>
<organism evidence="1 2">
    <name type="scientific">Paecilomyces lecythidis</name>
    <dbReference type="NCBI Taxonomy" id="3004212"/>
    <lineage>
        <taxon>Eukaryota</taxon>
        <taxon>Fungi</taxon>
        <taxon>Dikarya</taxon>
        <taxon>Ascomycota</taxon>
        <taxon>Pezizomycotina</taxon>
        <taxon>Eurotiomycetes</taxon>
        <taxon>Eurotiomycetidae</taxon>
        <taxon>Eurotiales</taxon>
        <taxon>Thermoascaceae</taxon>
        <taxon>Paecilomyces</taxon>
    </lineage>
</organism>
<sequence length="255" mass="29009">MRDQPKIELLQAEVDEDDQSFFRLLVDGKSIKYLTIDPGLYTTEDMCFDPSLTSLLPDFPHGDWNDGLVAKSTTDGKPYFARAERTQFPGVRHQWHKTYVDYLDLAVGDKLRTGIYEVKCPQFDTAVIAKFARFEWEIQYLENETIAYQWIEGHQIGPRFFGHLTEDGNARHAGPSDLVACQQTLRRLHQLGIRHGDLNRFNFLVRPSNTTLIDFDTAQKCEDQVALQEEFESLPRALGDTSIRGGGGGLPTEPN</sequence>
<dbReference type="SUPFAM" id="SSF56112">
    <property type="entry name" value="Protein kinase-like (PK-like)"/>
    <property type="match status" value="1"/>
</dbReference>
<evidence type="ECO:0000313" key="2">
    <source>
        <dbReference type="Proteomes" id="UP001583193"/>
    </source>
</evidence>
<dbReference type="EMBL" id="JAVDPF010000012">
    <property type="protein sequence ID" value="KAL1878436.1"/>
    <property type="molecule type" value="Genomic_DNA"/>
</dbReference>